<feature type="compositionally biased region" description="Polar residues" evidence="1">
    <location>
        <begin position="378"/>
        <end position="392"/>
    </location>
</feature>
<evidence type="ECO:0000313" key="6">
    <source>
        <dbReference type="Proteomes" id="UP000007796"/>
    </source>
</evidence>
<feature type="compositionally biased region" description="Basic residues" evidence="1">
    <location>
        <begin position="578"/>
        <end position="587"/>
    </location>
</feature>
<dbReference type="GO" id="GO:0016020">
    <property type="term" value="C:membrane"/>
    <property type="evidence" value="ECO:0007669"/>
    <property type="project" value="InterPro"/>
</dbReference>
<feature type="compositionally biased region" description="Basic and acidic residues" evidence="1">
    <location>
        <begin position="105"/>
        <end position="115"/>
    </location>
</feature>
<dbReference type="OrthoDB" id="10051416at2759"/>
<dbReference type="FunCoup" id="F0XGD4">
    <property type="interactions" value="55"/>
</dbReference>
<dbReference type="InterPro" id="IPR048636">
    <property type="entry name" value="Csf1_N"/>
</dbReference>
<feature type="region of interest" description="Disordered" evidence="1">
    <location>
        <begin position="378"/>
        <end position="399"/>
    </location>
</feature>
<dbReference type="eggNOG" id="KOG3596">
    <property type="taxonomic scope" value="Eukaryota"/>
</dbReference>
<proteinExistence type="predicted"/>
<feature type="transmembrane region" description="Helical" evidence="2">
    <location>
        <begin position="51"/>
        <end position="72"/>
    </location>
</feature>
<feature type="domain" description="Csf1 C-terminal region" evidence="4">
    <location>
        <begin position="3138"/>
        <end position="3419"/>
    </location>
</feature>
<dbReference type="PANTHER" id="PTHR32085">
    <property type="entry name" value="PROTEIN CSF1"/>
    <property type="match status" value="1"/>
</dbReference>
<feature type="compositionally biased region" description="Basic and acidic residues" evidence="1">
    <location>
        <begin position="193"/>
        <end position="210"/>
    </location>
</feature>
<protein>
    <submittedName>
        <fullName evidence="5">Fermentation associated protein</fullName>
    </submittedName>
</protein>
<sequence>MADDTTFDLDNGPHFSGLFLTYMVVASFLAIASLVFWALRQWTWRRYGIYIDVQAIQFSLLGGRIFFVGLRYHGNNETILIQNGHVTWSYWIRRVRHINIGKPTSGKDVRTDDVKGANAHGHSKAEPQLPCRVNLAIAGLEWFVYNRSAAYDSIIAGLTTTPVDSGEEYNIAEHDHLDHDNNGMHKLRKRHTKEHDNGDSSRKGKSDEKATGLSEEPDLRFSSADSYEHGGADGDRRKPGTDDADKDALPVVLQLFPIHFTCDKAAVVMGNENTSAILIVKAQSLSGEIDAVETQTPDPYRQLFKIRFIQPVIEMKDNDDYREDQVSRAVREKAAREKDIAKESRPLPRRSFFHHQRRAAVNQLRNILPYFRRSVESFNSTSPGSAQETSASAHMPGSGHWQGLSRYLDGPDGDEKTRWASTEYAILNPILESPEAVFTMYWDSVGKVTSTAVAVEAIPSGPAKIEEKLLPKDHEHNINGFEPPPAWGMALSVRGGSINYGPWADRKRAELQRVFFPGLSKDAEPAKNLPVGALRVPTQFKMYVELDEEVTLRVPLRESSKNWRFKNKDTNTKFRPARDKRRARSRFKKSEPAGAAPSQRPYGWLDIKIAANATISYSMDMAASSTGFSSILNLDLPKVEISSSVNQQVLWRSAGLQVSCDLSTPLKWNDLRHWHFHISSHELELFLLRDHVYLITDLIDDWGSGPPSPYLVFTPFKYSVNLCFLNVKIYLNVNDANIINNPTSLDDNAFIIISSPLLEAALCIPLDRYRPPSNAIPFTVQTASASIGLHVPTWNTQTMFCPCKDVGHLKDLLVDGKYHYCATTSAGNTDTLILNVSGREPTFWAHGFVVRYFLKLKDNYFGDDVHFKTLEEYQDSLLLKEANPEAELATRPPHKSSNDMDVVLSVHTDDPKLFLPANLYSASRHVQLTAAYVAADLRFTNYYMDLDFVLSPLSMSQGSDSDDDKYAPDASIDAMPNTQLFIDGIHVYGNRLFGLPPTEPTYLCNWDISVGAVSGECTTDFLTALMNGGKSFGFTFDDDENALVAFSSVVMYDVTFLRANVKSVKLWLHLDEAAFLLSLSEGVDVKYNDWARTHYSKRADISIPDLQLSCVNLESAMRHRSRLHIPVETDAHLKTGLSIAIISRKFDFSSERRMQQKLLQHEDQRTNRVGFLLLPAFLEHGFVPDKIEPPAQPVPLVPQPVTSADIEEDGISLSTESMANQSQRRMRHQKSRSSFLSVSATSQRSVIRAQGSILSSSKSKHSAQDQHEFNPLPLIEPQATDQSGHLSASHRRDVSSSTRHSGFYRATGDFADGGSHKSPCRNMSALHSQFSAPNFPLDDINPDMREATLLSLEKDEQPVYGGAGRRCSSGDSFDSLPTDFNLGDVDPDMLSEDRLHSSVLIRVREGVSAFLNPTSVKHIASLISVLEPHGPEDILDAVQMSSVGDIASAINHRNMKGQIADFAIQLPEAHLRLLNCSNSDSASSSRDEKDQYDVSVSRVTFMSRATTTWDATFGLDRVKTKNSFQLRLGSLGLSASERFADMTGSQAAFTAELSDVLISLGNRDLTYLDADVGAIEAQLSSERIGYIASLVDRTGALTATIAEYFSGPLSYGDRVRPLLARRLIAAGKGVPDPSFLVRPSAVLRSANEHLRTFDSWKLAVRLRQIWSLMKHTDKVQLIRDCIGCEESPSSGGPCSSESAPTSIHDVLSSLDRWRGWDLTDVGRSILLRKLFGDLAGNPSKAAKTQPVPLPFMAVTRLQRLQMILDPGLKQNEIQFLDLTVRFENNAPTSVGSATGIPTLVAGKASSKSISVLNIYCADSAIRLNWEICELVEDILKLYNLRMQEMDQLFASKTKAKSRGKNDLTKNPASAPASNEQTFHIVLAMDRAAIILDTINLNIRMFSGDLKASLLLRQNRLGAMDTNVVMSGDSITSRIKSHSELLMSSEWRGPSIFVSYDTPTTNGKCTPAFKATASSRDFFLDVMQDPIVLMEILDLLVRDEFAQIYRLKAQLPVVAAAADARTEALVSDAKTSMTDRFPTFYVKIALFLDHYVISLPLLRSLTYIISGVVARVSTTADFGREFIFDFDVKENSHDMQVSVNNAPRSVSLLQIPPTNGRITTQISDVEQIITVFSSLELVQLDASAVYSLLSALNRPEISNTVTDMQQQLKIIQNHLTEILRTDEQPVQVNSRRSSASKTHRQLIYSVHSTFAGLEIFGNSPLKTDVAPLAHLSFCLDSVKLEVSNRLENGGPVLPYPELYINLRRIAFEIMKGTEESMSSCGSVVFAALITATSRLMDDGTERRSLAVKSDGFDASFSPETVSTVVDVLGYMGDKIKDLDTSREIEYLRKLRQSKPRITINAQEEPEEGVEPDIIDAFLSSMAYSFEVKNIQVNWLCALTAIERPLPAYFNGAKKCLSPSAAGKEDLVLLLGRIELGTRNRNSARLTIENFQLQMVPPTQDKRARSPISALLPEVIFSVAYFSTHKTRRFAFQAIGKSLDVRLSSEFIVPVTHLKESIQLSIKNVRQASHQWKPAASPNGASFPVKRAEAPKQPATSGKRLESFLVDMDFAGAVVHISGKKHGNYLPSHFAHASPEDASRSRTSRRPSVAGKYGQFNPDESGGSTVLRSPGLVWKARYQDNGREDPSLYAEVRVDASSNVLYPSVVPLAMDMTASIKEVVKNSDSARFRLDEQEEVDKQGGPVESPDEPPVIKKAEQEESILSSAANRKSMLGRLKLNLGLRVCRQQFSLSCQPIARVAATASFDDFYLTANTVQSAEQGTFFAVSGNLSGLRASVQHVYSRESTGSFEVQSMVLSLMNSRHVSGVKGMSALLKVSPMKVSINAKQLQDFLLFREIWTTRDLRNVHVAPDVAERLPETASLSSSSQQQTHLVQRYQQVAATAAFPWTATLAISALEINVDLGQALGKSVFSISNLWVSSKKTSDWEQNLCLGIEKVNVENTGRMSGFVSLDDLKLRTSIEWPARVQALNETPLVQASVNISQLRLKVSFDYQAFLVADITKLEFLMYNVRRRKMGRGDRLVAIFDCDSVQVVGTTASAAQGVALYQAILRLVQERKANFEASLREIERFIRRRSSAPLVSAALAEMGDANKLAPSTSVELDSSKESIPLGITAEDHSSDDIMTKSPISLDTDVVVTLKTLNLGVFPNSFTEHQVLKMEAMNAQARFTANMENKRIHSNLGLTLGQLRIGLAGVRHIHTTTRQPDGPPKTVNDLSVEDVVLSVTGSRGGTILKVPRVEAGMQTWQSPNSRQIDYIFKSALEGKVEVGWNYSRISYIRGMWANHSRALEQTCGRELPLTAIRLTGVMDNTDAGVGKGKKGGEAEQQAKITAEVTMPQSKYDYRALEPAVIETPQLRDMGEATPPLEWIGLHRDRLPNLTHQIVIVSLLELAGEVEDAYARILGSH</sequence>
<feature type="domain" description="Csf1 N-terminal" evidence="3">
    <location>
        <begin position="421"/>
        <end position="882"/>
    </location>
</feature>
<keyword evidence="2" id="KW-1133">Transmembrane helix</keyword>
<evidence type="ECO:0000256" key="1">
    <source>
        <dbReference type="SAM" id="MobiDB-lite"/>
    </source>
</evidence>
<accession>F0XGD4</accession>
<feature type="domain" description="Csf1 C-terminal region" evidence="4">
    <location>
        <begin position="2713"/>
        <end position="3085"/>
    </location>
</feature>
<dbReference type="Proteomes" id="UP000007796">
    <property type="component" value="Unassembled WGS sequence"/>
</dbReference>
<feature type="region of interest" description="Disordered" evidence="1">
    <location>
        <begin position="103"/>
        <end position="125"/>
    </location>
</feature>
<dbReference type="EMBL" id="GL629769">
    <property type="protein sequence ID" value="EFX02611.1"/>
    <property type="molecule type" value="Genomic_DNA"/>
</dbReference>
<feature type="compositionally biased region" description="Basic and acidic residues" evidence="1">
    <location>
        <begin position="226"/>
        <end position="245"/>
    </location>
</feature>
<feature type="domain" description="Csf1 N-terminal" evidence="3">
    <location>
        <begin position="895"/>
        <end position="1207"/>
    </location>
</feature>
<evidence type="ECO:0000256" key="2">
    <source>
        <dbReference type="SAM" id="Phobius"/>
    </source>
</evidence>
<evidence type="ECO:0000259" key="4">
    <source>
        <dbReference type="Pfam" id="PF25038"/>
    </source>
</evidence>
<feature type="region of interest" description="Disordered" evidence="1">
    <location>
        <begin position="569"/>
        <end position="598"/>
    </location>
</feature>
<dbReference type="InterPro" id="IPR029636">
    <property type="entry name" value="Csf1"/>
</dbReference>
<keyword evidence="2" id="KW-0812">Transmembrane</keyword>
<feature type="region of interest" description="Disordered" evidence="1">
    <location>
        <begin position="2531"/>
        <end position="2554"/>
    </location>
</feature>
<dbReference type="STRING" id="655863.F0XGD4"/>
<gene>
    <name evidence="5" type="ORF">CMQ_2540</name>
</gene>
<reference evidence="5 6" key="1">
    <citation type="journal article" date="2011" name="Proc. Natl. Acad. Sci. U.S.A.">
        <title>Genome and transcriptome analyses of the mountain pine beetle-fungal symbiont Grosmannia clavigera, a lodgepole pine pathogen.</title>
        <authorList>
            <person name="DiGuistini S."/>
            <person name="Wang Y."/>
            <person name="Liao N.Y."/>
            <person name="Taylor G."/>
            <person name="Tanguay P."/>
            <person name="Feau N."/>
            <person name="Henrissat B."/>
            <person name="Chan S.K."/>
            <person name="Hesse-Orce U."/>
            <person name="Alamouti S.M."/>
            <person name="Tsui C.K.M."/>
            <person name="Docking R.T."/>
            <person name="Levasseur A."/>
            <person name="Haridas S."/>
            <person name="Robertson G."/>
            <person name="Birol I."/>
            <person name="Holt R.A."/>
            <person name="Marra M.A."/>
            <person name="Hamelin R.C."/>
            <person name="Hirst M."/>
            <person name="Jones S.J.M."/>
            <person name="Bohlmann J."/>
            <person name="Breuil C."/>
        </authorList>
    </citation>
    <scope>NUCLEOTIDE SEQUENCE [LARGE SCALE GENOMIC DNA]</scope>
    <source>
        <strain evidence="6">kw1407 / UAMH 11150</strain>
    </source>
</reference>
<dbReference type="InterPro" id="IPR056779">
    <property type="entry name" value="Csf1_C"/>
</dbReference>
<dbReference type="GeneID" id="25975541"/>
<keyword evidence="2" id="KW-0472">Membrane</keyword>
<keyword evidence="6" id="KW-1185">Reference proteome</keyword>
<feature type="region of interest" description="Disordered" evidence="1">
    <location>
        <begin position="2586"/>
        <end position="2622"/>
    </location>
</feature>
<dbReference type="Pfam" id="PF25038">
    <property type="entry name" value="Csf1_C"/>
    <property type="match status" value="2"/>
</dbReference>
<dbReference type="GO" id="GO:0006113">
    <property type="term" value="P:fermentation"/>
    <property type="evidence" value="ECO:0007669"/>
    <property type="project" value="InterPro"/>
</dbReference>
<name>F0XGD4_GROCL</name>
<feature type="region of interest" description="Disordered" evidence="1">
    <location>
        <begin position="1275"/>
        <end position="1306"/>
    </location>
</feature>
<dbReference type="PANTHER" id="PTHR32085:SF3">
    <property type="entry name" value="PROTEIN CSF1"/>
    <property type="match status" value="1"/>
</dbReference>
<dbReference type="HOGENOM" id="CLU_000126_1_0_1"/>
<feature type="transmembrane region" description="Helical" evidence="2">
    <location>
        <begin position="20"/>
        <end position="39"/>
    </location>
</feature>
<evidence type="ECO:0000259" key="3">
    <source>
        <dbReference type="Pfam" id="PF21678"/>
    </source>
</evidence>
<evidence type="ECO:0000313" key="5">
    <source>
        <dbReference type="EMBL" id="EFX02611.1"/>
    </source>
</evidence>
<dbReference type="Pfam" id="PF21678">
    <property type="entry name" value="Csf1_N"/>
    <property type="match status" value="2"/>
</dbReference>
<dbReference type="RefSeq" id="XP_014172093.1">
    <property type="nucleotide sequence ID" value="XM_014316618.1"/>
</dbReference>
<feature type="region of interest" description="Disordered" evidence="1">
    <location>
        <begin position="1218"/>
        <end position="1239"/>
    </location>
</feature>
<feature type="region of interest" description="Disordered" evidence="1">
    <location>
        <begin position="188"/>
        <end position="245"/>
    </location>
</feature>
<dbReference type="InParanoid" id="F0XGD4"/>
<organism evidence="6">
    <name type="scientific">Grosmannia clavigera (strain kw1407 / UAMH 11150)</name>
    <name type="common">Blue stain fungus</name>
    <name type="synonym">Graphiocladiella clavigera</name>
    <dbReference type="NCBI Taxonomy" id="655863"/>
    <lineage>
        <taxon>Eukaryota</taxon>
        <taxon>Fungi</taxon>
        <taxon>Dikarya</taxon>
        <taxon>Ascomycota</taxon>
        <taxon>Pezizomycotina</taxon>
        <taxon>Sordariomycetes</taxon>
        <taxon>Sordariomycetidae</taxon>
        <taxon>Ophiostomatales</taxon>
        <taxon>Ophiostomataceae</taxon>
        <taxon>Leptographium</taxon>
    </lineage>
</organism>